<proteinExistence type="predicted"/>
<dbReference type="EMBL" id="UAWG01000025">
    <property type="protein sequence ID" value="SQB61796.1"/>
    <property type="molecule type" value="Genomic_DNA"/>
</dbReference>
<evidence type="ECO:0000313" key="2">
    <source>
        <dbReference type="Proteomes" id="UP000249986"/>
    </source>
</evidence>
<dbReference type="Proteomes" id="UP000249986">
    <property type="component" value="Unassembled WGS sequence"/>
</dbReference>
<dbReference type="NCBIfam" id="NF038048">
    <property type="entry name" value="DIP1984_fam"/>
    <property type="match status" value="1"/>
</dbReference>
<organism evidence="1 2">
    <name type="scientific">Clostridium perfringens</name>
    <dbReference type="NCBI Taxonomy" id="1502"/>
    <lineage>
        <taxon>Bacteria</taxon>
        <taxon>Bacillati</taxon>
        <taxon>Bacillota</taxon>
        <taxon>Clostridia</taxon>
        <taxon>Eubacteriales</taxon>
        <taxon>Clostridiaceae</taxon>
        <taxon>Clostridium</taxon>
    </lineage>
</organism>
<dbReference type="InterPro" id="IPR047741">
    <property type="entry name" value="DIP1984-like"/>
</dbReference>
<dbReference type="AlphaFoldDB" id="A0A2X2YBN2"/>
<sequence>MFWTPLYNKFGLHVLDSYELKSVYEAEFNKIFIGGIKMKLAEALILRADLQKELMSLKNRINQNLLVQEGEKPSENPYTLYDEILLKVSELEGLILKINKTNSNYITSNNESISDLIVKRDMLGKKISILKEIAEEATVKVNRYSQTEIKIFSAMKVDQLQREINKYSKEYRELDTKLQGLNWTIDLME</sequence>
<dbReference type="Pfam" id="PF20935">
    <property type="entry name" value="DUF6847"/>
    <property type="match status" value="1"/>
</dbReference>
<reference evidence="1 2" key="1">
    <citation type="submission" date="2018-06" db="EMBL/GenBank/DDBJ databases">
        <authorList>
            <consortium name="Pathogen Informatics"/>
            <person name="Doyle S."/>
        </authorList>
    </citation>
    <scope>NUCLEOTIDE SEQUENCE [LARGE SCALE GENOMIC DNA]</scope>
    <source>
        <strain evidence="1 2">NCTC10719</strain>
    </source>
</reference>
<accession>A0A2X2YBN2</accession>
<gene>
    <name evidence="1" type="ORF">NCTC10719_03490</name>
</gene>
<dbReference type="CDD" id="cd12208">
    <property type="entry name" value="DIP1984-like"/>
    <property type="match status" value="1"/>
</dbReference>
<protein>
    <submittedName>
        <fullName evidence="1">Septicolysin</fullName>
    </submittedName>
</protein>
<name>A0A2X2YBN2_CLOPF</name>
<evidence type="ECO:0000313" key="1">
    <source>
        <dbReference type="EMBL" id="SQB61796.1"/>
    </source>
</evidence>
<dbReference type="Gene3D" id="6.10.320.10">
    <property type="match status" value="1"/>
</dbReference>